<gene>
    <name evidence="1" type="ORF">G6F51_014609</name>
</gene>
<name>A0A9P7BYE9_RHIOR</name>
<dbReference type="Proteomes" id="UP000717996">
    <property type="component" value="Unassembled WGS sequence"/>
</dbReference>
<sequence>MLEKLDMSESNLKKHIDIERTIQLRYKMITEWKAVGVDFQKIVYLLTKQDPTHIESEVGLSLLKELQ</sequence>
<dbReference type="AlphaFoldDB" id="A0A9P7BYE9"/>
<proteinExistence type="predicted"/>
<evidence type="ECO:0000313" key="1">
    <source>
        <dbReference type="EMBL" id="KAG1522383.1"/>
    </source>
</evidence>
<protein>
    <submittedName>
        <fullName evidence="1">Uncharacterized protein</fullName>
    </submittedName>
</protein>
<organism evidence="1 2">
    <name type="scientific">Rhizopus oryzae</name>
    <name type="common">Mucormycosis agent</name>
    <name type="synonym">Rhizopus arrhizus var. delemar</name>
    <dbReference type="NCBI Taxonomy" id="64495"/>
    <lineage>
        <taxon>Eukaryota</taxon>
        <taxon>Fungi</taxon>
        <taxon>Fungi incertae sedis</taxon>
        <taxon>Mucoromycota</taxon>
        <taxon>Mucoromycotina</taxon>
        <taxon>Mucoromycetes</taxon>
        <taxon>Mucorales</taxon>
        <taxon>Mucorineae</taxon>
        <taxon>Rhizopodaceae</taxon>
        <taxon>Rhizopus</taxon>
    </lineage>
</organism>
<comment type="caution">
    <text evidence="1">The sequence shown here is derived from an EMBL/GenBank/DDBJ whole genome shotgun (WGS) entry which is preliminary data.</text>
</comment>
<dbReference type="EMBL" id="JAANIT010012829">
    <property type="protein sequence ID" value="KAG1522383.1"/>
    <property type="molecule type" value="Genomic_DNA"/>
</dbReference>
<accession>A0A9P7BYE9</accession>
<reference evidence="1" key="1">
    <citation type="journal article" date="2020" name="Microb. Genom.">
        <title>Genetic diversity of clinical and environmental Mucorales isolates obtained from an investigation of mucormycosis cases among solid organ transplant recipients.</title>
        <authorList>
            <person name="Nguyen M.H."/>
            <person name="Kaul D."/>
            <person name="Muto C."/>
            <person name="Cheng S.J."/>
            <person name="Richter R.A."/>
            <person name="Bruno V.M."/>
            <person name="Liu G."/>
            <person name="Beyhan S."/>
            <person name="Sundermann A.J."/>
            <person name="Mounaud S."/>
            <person name="Pasculle A.W."/>
            <person name="Nierman W.C."/>
            <person name="Driscoll E."/>
            <person name="Cumbie R."/>
            <person name="Clancy C.J."/>
            <person name="Dupont C.L."/>
        </authorList>
    </citation>
    <scope>NUCLEOTIDE SEQUENCE</scope>
    <source>
        <strain evidence="1">GL16</strain>
    </source>
</reference>
<evidence type="ECO:0000313" key="2">
    <source>
        <dbReference type="Proteomes" id="UP000717996"/>
    </source>
</evidence>